<accession>A0A2G8SIY2</accession>
<keyword evidence="4" id="KW-1185">Reference proteome</keyword>
<proteinExistence type="predicted"/>
<name>A0A2G8SIY2_9APHY</name>
<dbReference type="InterPro" id="IPR010998">
    <property type="entry name" value="Integrase_recombinase_N"/>
</dbReference>
<dbReference type="Gene3D" id="1.10.150.130">
    <property type="match status" value="1"/>
</dbReference>
<evidence type="ECO:0000256" key="2">
    <source>
        <dbReference type="SAM" id="MobiDB-lite"/>
    </source>
</evidence>
<evidence type="ECO:0000313" key="4">
    <source>
        <dbReference type="Proteomes" id="UP000230002"/>
    </source>
</evidence>
<dbReference type="STRING" id="1077348.A0A2G8SIY2"/>
<gene>
    <name evidence="3" type="ORF">GSI_04358</name>
</gene>
<dbReference type="EMBL" id="AYKW01000007">
    <property type="protein sequence ID" value="PIL33733.1"/>
    <property type="molecule type" value="Genomic_DNA"/>
</dbReference>
<organism evidence="3 4">
    <name type="scientific">Ganoderma sinense ZZ0214-1</name>
    <dbReference type="NCBI Taxonomy" id="1077348"/>
    <lineage>
        <taxon>Eukaryota</taxon>
        <taxon>Fungi</taxon>
        <taxon>Dikarya</taxon>
        <taxon>Basidiomycota</taxon>
        <taxon>Agaricomycotina</taxon>
        <taxon>Agaricomycetes</taxon>
        <taxon>Polyporales</taxon>
        <taxon>Polyporaceae</taxon>
        <taxon>Ganoderma</taxon>
    </lineage>
</organism>
<keyword evidence="1" id="KW-0238">DNA-binding</keyword>
<sequence>MPGSNQKRTDGAGITPSTSSAETVAVPEDHALAIMGLACNMPLSKPTALPNVEPSVPHDHSESTFSPPPPRLWFEAHSQFSRQVASYLWYGPAPDWWSINRVGQKSFIDFVRRDPAYLNEDNSVFPATKRAVIEWIAHLGALNVRSETLKSYLIDVRALHIDAGYPTTVFESPVVQCLIRGIK</sequence>
<dbReference type="AlphaFoldDB" id="A0A2G8SIY2"/>
<reference evidence="3 4" key="1">
    <citation type="journal article" date="2015" name="Sci. Rep.">
        <title>Chromosome-level genome map provides insights into diverse defense mechanisms in the medicinal fungus Ganoderma sinense.</title>
        <authorList>
            <person name="Zhu Y."/>
            <person name="Xu J."/>
            <person name="Sun C."/>
            <person name="Zhou S."/>
            <person name="Xu H."/>
            <person name="Nelson D.R."/>
            <person name="Qian J."/>
            <person name="Song J."/>
            <person name="Luo H."/>
            <person name="Xiang L."/>
            <person name="Li Y."/>
            <person name="Xu Z."/>
            <person name="Ji A."/>
            <person name="Wang L."/>
            <person name="Lu S."/>
            <person name="Hayward A."/>
            <person name="Sun W."/>
            <person name="Li X."/>
            <person name="Schwartz D.C."/>
            <person name="Wang Y."/>
            <person name="Chen S."/>
        </authorList>
    </citation>
    <scope>NUCLEOTIDE SEQUENCE [LARGE SCALE GENOMIC DNA]</scope>
    <source>
        <strain evidence="3 4">ZZ0214-1</strain>
    </source>
</reference>
<dbReference type="SUPFAM" id="SSF47823">
    <property type="entry name" value="lambda integrase-like, N-terminal domain"/>
    <property type="match status" value="1"/>
</dbReference>
<evidence type="ECO:0000313" key="3">
    <source>
        <dbReference type="EMBL" id="PIL33733.1"/>
    </source>
</evidence>
<comment type="caution">
    <text evidence="3">The sequence shown here is derived from an EMBL/GenBank/DDBJ whole genome shotgun (WGS) entry which is preliminary data.</text>
</comment>
<feature type="region of interest" description="Disordered" evidence="2">
    <location>
        <begin position="1"/>
        <end position="25"/>
    </location>
</feature>
<dbReference type="GO" id="GO:0003677">
    <property type="term" value="F:DNA binding"/>
    <property type="evidence" value="ECO:0007669"/>
    <property type="project" value="UniProtKB-KW"/>
</dbReference>
<protein>
    <submittedName>
        <fullName evidence="3">Uncharacterized protein</fullName>
    </submittedName>
</protein>
<dbReference type="Proteomes" id="UP000230002">
    <property type="component" value="Unassembled WGS sequence"/>
</dbReference>
<evidence type="ECO:0000256" key="1">
    <source>
        <dbReference type="ARBA" id="ARBA00023125"/>
    </source>
</evidence>
<dbReference type="OrthoDB" id="3067625at2759"/>